<dbReference type="EMBL" id="UINC01158356">
    <property type="protein sequence ID" value="SVD55853.1"/>
    <property type="molecule type" value="Genomic_DNA"/>
</dbReference>
<feature type="non-terminal residue" evidence="1">
    <location>
        <position position="1"/>
    </location>
</feature>
<protein>
    <submittedName>
        <fullName evidence="1">Uncharacterized protein</fullName>
    </submittedName>
</protein>
<evidence type="ECO:0000313" key="1">
    <source>
        <dbReference type="EMBL" id="SVD55853.1"/>
    </source>
</evidence>
<sequence>GADLEHFINLNGREIAMMLIERKSTKNFLKTWIPKLKKDMERNNGVIGVIVTDVMPKDREDSKFWNVSSNVYVVKADAAIDILDVLRGGVISNFILEEASRISEDAEITSNVFQFLSSEGKEHLEEFRNNILEKEDQLNQRNKDHNRQIKKEWKNLNDQKETFLKLWHGLQDASQTRINLEDPKIFITDQTTE</sequence>
<dbReference type="InterPro" id="IPR019219">
    <property type="entry name" value="DUF2130"/>
</dbReference>
<organism evidence="1">
    <name type="scientific">marine metagenome</name>
    <dbReference type="NCBI Taxonomy" id="408172"/>
    <lineage>
        <taxon>unclassified sequences</taxon>
        <taxon>metagenomes</taxon>
        <taxon>ecological metagenomes</taxon>
    </lineage>
</organism>
<proteinExistence type="predicted"/>
<name>A0A382WAM3_9ZZZZ</name>
<reference evidence="1" key="1">
    <citation type="submission" date="2018-05" db="EMBL/GenBank/DDBJ databases">
        <authorList>
            <person name="Lanie J.A."/>
            <person name="Ng W.-L."/>
            <person name="Kazmierczak K.M."/>
            <person name="Andrzejewski T.M."/>
            <person name="Davidsen T.M."/>
            <person name="Wayne K.J."/>
            <person name="Tettelin H."/>
            <person name="Glass J.I."/>
            <person name="Rusch D."/>
            <person name="Podicherti R."/>
            <person name="Tsui H.-C.T."/>
            <person name="Winkler M.E."/>
        </authorList>
    </citation>
    <scope>NUCLEOTIDE SEQUENCE</scope>
</reference>
<dbReference type="AlphaFoldDB" id="A0A382WAM3"/>
<dbReference type="Pfam" id="PF09903">
    <property type="entry name" value="DUF2130"/>
    <property type="match status" value="1"/>
</dbReference>
<accession>A0A382WAM3</accession>
<gene>
    <name evidence="1" type="ORF">METZ01_LOCUS408707</name>
</gene>